<dbReference type="Proteomes" id="UP000237105">
    <property type="component" value="Unassembled WGS sequence"/>
</dbReference>
<reference evidence="2" key="1">
    <citation type="submission" date="2016-06" db="EMBL/GenBank/DDBJ databases">
        <title>Parallel loss of symbiosis genes in relatives of nitrogen-fixing non-legume Parasponia.</title>
        <authorList>
            <person name="Van Velzen R."/>
            <person name="Holmer R."/>
            <person name="Bu F."/>
            <person name="Rutten L."/>
            <person name="Van Zeijl A."/>
            <person name="Liu W."/>
            <person name="Santuari L."/>
            <person name="Cao Q."/>
            <person name="Sharma T."/>
            <person name="Shen D."/>
            <person name="Roswanjaya Y."/>
            <person name="Wardhani T."/>
            <person name="Kalhor M.S."/>
            <person name="Jansen J."/>
            <person name="Van den Hoogen J."/>
            <person name="Gungor B."/>
            <person name="Hartog M."/>
            <person name="Hontelez J."/>
            <person name="Verver J."/>
            <person name="Yang W.-C."/>
            <person name="Schijlen E."/>
            <person name="Repin R."/>
            <person name="Schilthuizen M."/>
            <person name="Schranz E."/>
            <person name="Heidstra R."/>
            <person name="Miyata K."/>
            <person name="Fedorova E."/>
            <person name="Kohlen W."/>
            <person name="Bisseling T."/>
            <person name="Smit S."/>
            <person name="Geurts R."/>
        </authorList>
    </citation>
    <scope>NUCLEOTIDE SEQUENCE [LARGE SCALE GENOMIC DNA]</scope>
    <source>
        <strain evidence="2">cv. WU1-14</strain>
    </source>
</reference>
<organism evidence="1 2">
    <name type="scientific">Parasponia andersonii</name>
    <name type="common">Sponia andersonii</name>
    <dbReference type="NCBI Taxonomy" id="3476"/>
    <lineage>
        <taxon>Eukaryota</taxon>
        <taxon>Viridiplantae</taxon>
        <taxon>Streptophyta</taxon>
        <taxon>Embryophyta</taxon>
        <taxon>Tracheophyta</taxon>
        <taxon>Spermatophyta</taxon>
        <taxon>Magnoliopsida</taxon>
        <taxon>eudicotyledons</taxon>
        <taxon>Gunneridae</taxon>
        <taxon>Pentapetalae</taxon>
        <taxon>rosids</taxon>
        <taxon>fabids</taxon>
        <taxon>Rosales</taxon>
        <taxon>Cannabaceae</taxon>
        <taxon>Parasponia</taxon>
    </lineage>
</organism>
<evidence type="ECO:0000313" key="1">
    <source>
        <dbReference type="EMBL" id="PON66277.1"/>
    </source>
</evidence>
<comment type="caution">
    <text evidence="1">The sequence shown here is derived from an EMBL/GenBank/DDBJ whole genome shotgun (WGS) entry which is preliminary data.</text>
</comment>
<sequence length="104" mass="12393">PRKQNNKENLIFLLPFNFSWQPNRAHQFQKFNLITYINRTIKKRNDLPTRWLNKNRLDPFFINFSTMVVKLGLDVLDLSLEERLEGLDLTKALEDDEICVGTRD</sequence>
<evidence type="ECO:0000313" key="2">
    <source>
        <dbReference type="Proteomes" id="UP000237105"/>
    </source>
</evidence>
<dbReference type="AlphaFoldDB" id="A0A2P5CZ37"/>
<protein>
    <submittedName>
        <fullName evidence="1">Uncharacterized protein</fullName>
    </submittedName>
</protein>
<name>A0A2P5CZ37_PARAD</name>
<proteinExistence type="predicted"/>
<gene>
    <name evidence="1" type="ORF">PanWU01x14_111420</name>
</gene>
<keyword evidence="2" id="KW-1185">Reference proteome</keyword>
<dbReference type="EMBL" id="JXTB01000081">
    <property type="protein sequence ID" value="PON66277.1"/>
    <property type="molecule type" value="Genomic_DNA"/>
</dbReference>
<accession>A0A2P5CZ37</accession>
<feature type="non-terminal residue" evidence="1">
    <location>
        <position position="1"/>
    </location>
</feature>